<feature type="domain" description="ASD1" evidence="9">
    <location>
        <begin position="585"/>
        <end position="738"/>
    </location>
</feature>
<keyword evidence="4" id="KW-0493">Microtubule</keyword>
<evidence type="ECO:0000256" key="8">
    <source>
        <dbReference type="SAM" id="MobiDB-lite"/>
    </source>
</evidence>
<feature type="region of interest" description="Disordered" evidence="8">
    <location>
        <begin position="173"/>
        <end position="302"/>
    </location>
</feature>
<feature type="compositionally biased region" description="Basic and acidic residues" evidence="8">
    <location>
        <begin position="649"/>
        <end position="701"/>
    </location>
</feature>
<evidence type="ECO:0000256" key="4">
    <source>
        <dbReference type="ARBA" id="ARBA00022701"/>
    </source>
</evidence>
<evidence type="ECO:0000256" key="6">
    <source>
        <dbReference type="ARBA" id="ARBA00023212"/>
    </source>
</evidence>
<dbReference type="GO" id="GO:0016324">
    <property type="term" value="C:apical plasma membrane"/>
    <property type="evidence" value="ECO:0007669"/>
    <property type="project" value="TreeGrafter"/>
</dbReference>
<feature type="compositionally biased region" description="Basic and acidic residues" evidence="8">
    <location>
        <begin position="532"/>
        <end position="543"/>
    </location>
</feature>
<feature type="compositionally biased region" description="Polar residues" evidence="8">
    <location>
        <begin position="810"/>
        <end position="833"/>
    </location>
</feature>
<feature type="compositionally biased region" description="Basic and acidic residues" evidence="8">
    <location>
        <begin position="1118"/>
        <end position="1132"/>
    </location>
</feature>
<sequence>MDSFSFPLERMSNLDMHPLSFPISRLAPAKSSSSIDQYTHHHGKGDSAYSSFSGGSNAPDLSSPFFPDDFHAHGLHYADFKYMNSAFNLAGESEPKSMDQLYRSMEAFTTQCNQEDATHCSNGNQQCSKKQMSPTMSLPPPPPPPPPPPTRLESLVTIRNMENLLSRQVPEGQIADRSHQRAYTSPAPPPPPPFFPSITGSGPDSAYSFPVPQTIQGDPVNRDASGQQKSANTLSRLAQKYPSPAVEHDSQPAGQQGHVAQGDAQRKRAHSAHAALPPVPIRPADSWQQPPHPSPPSAINGSIQHKGHFYFVTGVCKTEGPPGTKPVAHMSDNSGVDSRKPVEKERFHVPDGGMQRSTNHRRNSYDTLSEREHFPRAQELSVRKQDADGYLDNALLGSKQAPHISDAQEPGQRLLGREITGRHHSSAHPIFYCGPEESVPHVQPSVPQPTPIPPPVAEPSIHTEKQEEQARKLRKQPLDVVPREKISKENTPLLYHLTGANRMALMNKFKNDSDSGMSCRNPERNSGAPQQPEKERANSKEVKGTSIFSDQCEHSKMKTPVDKNLDNLSYPTLDDSFKKYYKEKLKDVQSRVLRETSFKRRDLQPHKTKQKREQQQPVLQVFTSAQDPLYTVDKPSRLWSQHQSQVSDTKSRNDNPREKTWEPAGGESEKTFGKEKERKSAQENELHSVDIRVEDGEETRKVPKVAQPQVARIGGRKRLTQEQKKMCYSEPEKLHKLLDAPTHKPSHSLGNEAECLLTDDDLGDQGLVAARRKLFETRGRALSASSLSKTTLKHLQHKALVAYMERKTGQKVSEPQQPCSQVTSQRHSTSGRTSDCGPRLHHGNGGSKKKLHRPLSAGRILDSSSSSIRYAQFGSTSSGEHSRQSSWKDVPSASPSKAASVESLLDQPELSRFYRARSKSTPHALQDSISISDASSTDSSSTLKGDVNTVAGVPQTAAVAAVVPEERRRVMAPRGKSMEELGVSKVIRPACLSRSSEQLDQLRSGSGRMPSSANPSSYQSREKRSVAASDRVQLGECTQRWTGHQEGWAEAMQMDIQHSRGDSTSSVGSLPVGAGAQPDLAQSSGLVSTGTETKPRGYPVEGKPLPSLYPTEAPVPPRMKEWSEVKQPDSSHEVALSHGVTTDPSLWPSPPGDDDDREEEYNAMGMETMHNVRLSQSESPRATPVTEANASVGEKLERERGEEREEESQQEREMKDREQEVASVGGNRTEEPERNAPPPPPPPQQQQQQQKTQWAALVEEVASADQFLAVLLRPVANRKTALMLMEQLLSEDTLLMEEHYKKKQEEGRASGLEEKQQQEEEEEKRAQRASAVEEQPGLSPSPSEEVCSEPQQNGAASLSGADVIEKKRQLLACVEERLSALGEQRCVLQQEEEENGARGAAITALVAKRCIPAEQERYSLFIGDLERVVSLLLCLSARLARVQNALSAVTEHTDEEEKQSLDNRHHLLCKQRDDAKDLKDNLDRRERVVSTFLSKHLTAAELQDYRRFVQTKASLLIRQKDLDERQRLGEEQRDALLNSLPP</sequence>
<proteinExistence type="inferred from homology"/>
<feature type="compositionally biased region" description="Polar residues" evidence="8">
    <location>
        <begin position="118"/>
        <end position="136"/>
    </location>
</feature>
<feature type="compositionally biased region" description="Pro residues" evidence="8">
    <location>
        <begin position="137"/>
        <end position="150"/>
    </location>
</feature>
<feature type="region of interest" description="Disordered" evidence="8">
    <location>
        <begin position="872"/>
        <end position="904"/>
    </location>
</feature>
<dbReference type="PANTHER" id="PTHR15012:SF37">
    <property type="entry name" value="PROTEIN SHROOM1"/>
    <property type="match status" value="1"/>
</dbReference>
<dbReference type="Proteomes" id="UP000823561">
    <property type="component" value="Chromosome 2"/>
</dbReference>
<feature type="compositionally biased region" description="Pro residues" evidence="8">
    <location>
        <begin position="186"/>
        <end position="195"/>
    </location>
</feature>
<evidence type="ECO:0000313" key="11">
    <source>
        <dbReference type="EMBL" id="KAG5284301.1"/>
    </source>
</evidence>
<dbReference type="InterPro" id="IPR027685">
    <property type="entry name" value="Shroom_fam"/>
</dbReference>
<protein>
    <recommendedName>
        <fullName evidence="13">Shroom</fullName>
    </recommendedName>
</protein>
<feature type="region of interest" description="Disordered" evidence="8">
    <location>
        <begin position="1303"/>
        <end position="1359"/>
    </location>
</feature>
<dbReference type="InterPro" id="IPR014799">
    <property type="entry name" value="ASD2_dom"/>
</dbReference>
<feature type="region of interest" description="Disordered" evidence="8">
    <location>
        <begin position="917"/>
        <end position="947"/>
    </location>
</feature>
<feature type="compositionally biased region" description="Polar residues" evidence="8">
    <location>
        <begin position="638"/>
        <end position="648"/>
    </location>
</feature>
<feature type="compositionally biased region" description="Pro residues" evidence="8">
    <location>
        <begin position="446"/>
        <end position="457"/>
    </location>
</feature>
<feature type="compositionally biased region" description="Basic residues" evidence="8">
    <location>
        <begin position="839"/>
        <end position="853"/>
    </location>
</feature>
<dbReference type="Pfam" id="PF08688">
    <property type="entry name" value="ASD1"/>
    <property type="match status" value="1"/>
</dbReference>
<dbReference type="GO" id="GO:0051015">
    <property type="term" value="F:actin filament binding"/>
    <property type="evidence" value="ECO:0007669"/>
    <property type="project" value="InterPro"/>
</dbReference>
<feature type="compositionally biased region" description="Basic and acidic residues" evidence="8">
    <location>
        <begin position="461"/>
        <end position="471"/>
    </location>
</feature>
<dbReference type="PANTHER" id="PTHR15012">
    <property type="entry name" value="APICAL PROTEIN/SHROOM-RELATED"/>
    <property type="match status" value="1"/>
</dbReference>
<dbReference type="GO" id="GO:0005874">
    <property type="term" value="C:microtubule"/>
    <property type="evidence" value="ECO:0007669"/>
    <property type="project" value="UniProtKB-KW"/>
</dbReference>
<feature type="region of interest" description="Disordered" evidence="8">
    <location>
        <begin position="32"/>
        <end position="54"/>
    </location>
</feature>
<comment type="subcellular location">
    <subcellularLocation>
        <location evidence="1">Cytoplasm</location>
        <location evidence="1">Cytoskeleton</location>
    </subcellularLocation>
</comment>
<comment type="similarity">
    <text evidence="2">Belongs to the shroom family.</text>
</comment>
<feature type="compositionally biased region" description="Polar residues" evidence="8">
    <location>
        <begin position="1080"/>
        <end position="1092"/>
    </location>
</feature>
<feature type="region of interest" description="Disordered" evidence="8">
    <location>
        <begin position="349"/>
        <end position="371"/>
    </location>
</feature>
<feature type="compositionally biased region" description="Acidic residues" evidence="8">
    <location>
        <begin position="1152"/>
        <end position="1161"/>
    </location>
</feature>
<evidence type="ECO:0000313" key="12">
    <source>
        <dbReference type="Proteomes" id="UP000823561"/>
    </source>
</evidence>
<evidence type="ECO:0000256" key="2">
    <source>
        <dbReference type="ARBA" id="ARBA00006469"/>
    </source>
</evidence>
<dbReference type="Gene3D" id="6.10.250.3120">
    <property type="match status" value="1"/>
</dbReference>
<feature type="region of interest" description="Disordered" evidence="8">
    <location>
        <begin position="1057"/>
        <end position="1257"/>
    </location>
</feature>
<feature type="compositionally biased region" description="Pro residues" evidence="8">
    <location>
        <begin position="1235"/>
        <end position="1244"/>
    </location>
</feature>
<feature type="compositionally biased region" description="Basic and acidic residues" evidence="8">
    <location>
        <begin position="596"/>
        <end position="605"/>
    </location>
</feature>
<dbReference type="GO" id="GO:0030864">
    <property type="term" value="C:cortical actin cytoskeleton"/>
    <property type="evidence" value="ECO:0007669"/>
    <property type="project" value="TreeGrafter"/>
</dbReference>
<evidence type="ECO:0000259" key="10">
    <source>
        <dbReference type="PROSITE" id="PS51307"/>
    </source>
</evidence>
<keyword evidence="6" id="KW-0206">Cytoskeleton</keyword>
<name>A0AAV6HEK0_9TELE</name>
<dbReference type="Pfam" id="PF08687">
    <property type="entry name" value="ASD2"/>
    <property type="match status" value="1"/>
</dbReference>
<keyword evidence="3" id="KW-0963">Cytoplasm</keyword>
<feature type="compositionally biased region" description="Basic and acidic residues" evidence="8">
    <location>
        <begin position="1194"/>
        <end position="1220"/>
    </location>
</feature>
<feature type="compositionally biased region" description="Low complexity" evidence="8">
    <location>
        <begin position="890"/>
        <end position="903"/>
    </location>
</feature>
<feature type="compositionally biased region" description="Basic and acidic residues" evidence="8">
    <location>
        <begin position="551"/>
        <end position="565"/>
    </location>
</feature>
<feature type="compositionally biased region" description="Polar residues" evidence="8">
    <location>
        <begin position="872"/>
        <end position="887"/>
    </location>
</feature>
<feature type="region of interest" description="Disordered" evidence="8">
    <location>
        <begin position="439"/>
        <end position="481"/>
    </location>
</feature>
<feature type="region of interest" description="Disordered" evidence="8">
    <location>
        <begin position="994"/>
        <end position="1031"/>
    </location>
</feature>
<feature type="region of interest" description="Disordered" evidence="8">
    <location>
        <begin position="633"/>
        <end position="705"/>
    </location>
</feature>
<feature type="region of interest" description="Disordered" evidence="8">
    <location>
        <begin position="596"/>
        <end position="619"/>
    </location>
</feature>
<evidence type="ECO:0000256" key="1">
    <source>
        <dbReference type="ARBA" id="ARBA00004245"/>
    </source>
</evidence>
<feature type="compositionally biased region" description="Polar residues" evidence="8">
    <location>
        <begin position="224"/>
        <end position="236"/>
    </location>
</feature>
<feature type="region of interest" description="Disordered" evidence="8">
    <location>
        <begin position="808"/>
        <end position="854"/>
    </location>
</feature>
<comment type="caution">
    <text evidence="11">The sequence shown here is derived from an EMBL/GenBank/DDBJ whole genome shotgun (WGS) entry which is preliminary data.</text>
</comment>
<evidence type="ECO:0000256" key="5">
    <source>
        <dbReference type="ARBA" id="ARBA00023203"/>
    </source>
</evidence>
<reference evidence="11" key="1">
    <citation type="submission" date="2020-10" db="EMBL/GenBank/DDBJ databases">
        <title>Chromosome-scale genome assembly of the Allis shad, Alosa alosa.</title>
        <authorList>
            <person name="Margot Z."/>
            <person name="Christophe K."/>
            <person name="Cabau C."/>
            <person name="Louis A."/>
            <person name="Berthelot C."/>
            <person name="Parey E."/>
            <person name="Roest Crollius H."/>
            <person name="Montfort J."/>
            <person name="Robinson-Rechavi M."/>
            <person name="Bucao C."/>
            <person name="Bouchez O."/>
            <person name="Gislard M."/>
            <person name="Lluch J."/>
            <person name="Milhes M."/>
            <person name="Lampietro C."/>
            <person name="Lopez Roques C."/>
            <person name="Donnadieu C."/>
            <person name="Braasch I."/>
            <person name="Desvignes T."/>
            <person name="Postlethwait J."/>
            <person name="Bobe J."/>
            <person name="Guiguen Y."/>
        </authorList>
    </citation>
    <scope>NUCLEOTIDE SEQUENCE</scope>
    <source>
        <strain evidence="11">M-15738</strain>
        <tissue evidence="11">Blood</tissue>
    </source>
</reference>
<keyword evidence="12" id="KW-1185">Reference proteome</keyword>
<feature type="region of interest" description="Disordered" evidence="8">
    <location>
        <begin position="511"/>
        <end position="569"/>
    </location>
</feature>
<dbReference type="GO" id="GO:0007015">
    <property type="term" value="P:actin filament organization"/>
    <property type="evidence" value="ECO:0007669"/>
    <property type="project" value="TreeGrafter"/>
</dbReference>
<evidence type="ECO:0000259" key="9">
    <source>
        <dbReference type="PROSITE" id="PS51306"/>
    </source>
</evidence>
<accession>A0AAV6HEK0</accession>
<dbReference type="GO" id="GO:0043296">
    <property type="term" value="C:apical junction complex"/>
    <property type="evidence" value="ECO:0007669"/>
    <property type="project" value="TreeGrafter"/>
</dbReference>
<feature type="domain" description="ASD2" evidence="10">
    <location>
        <begin position="1255"/>
        <end position="1541"/>
    </location>
</feature>
<feature type="compositionally biased region" description="Basic and acidic residues" evidence="8">
    <location>
        <begin position="1303"/>
        <end position="1326"/>
    </location>
</feature>
<keyword evidence="5 7" id="KW-0009">Actin-binding</keyword>
<feature type="compositionally biased region" description="Low complexity" evidence="8">
    <location>
        <begin position="1340"/>
        <end position="1350"/>
    </location>
</feature>
<evidence type="ECO:0008006" key="13">
    <source>
        <dbReference type="Google" id="ProtNLM"/>
    </source>
</evidence>
<gene>
    <name evidence="11" type="ORF">AALO_G00025180</name>
</gene>
<dbReference type="PROSITE" id="PS51306">
    <property type="entry name" value="ASD1"/>
    <property type="match status" value="1"/>
</dbReference>
<dbReference type="GO" id="GO:0005912">
    <property type="term" value="C:adherens junction"/>
    <property type="evidence" value="ECO:0007669"/>
    <property type="project" value="TreeGrafter"/>
</dbReference>
<dbReference type="InterPro" id="IPR014800">
    <property type="entry name" value="ASD1_dom"/>
</dbReference>
<dbReference type="EMBL" id="JADWDJ010000002">
    <property type="protein sequence ID" value="KAG5284301.1"/>
    <property type="molecule type" value="Genomic_DNA"/>
</dbReference>
<organism evidence="11 12">
    <name type="scientific">Alosa alosa</name>
    <name type="common">allis shad</name>
    <dbReference type="NCBI Taxonomy" id="278164"/>
    <lineage>
        <taxon>Eukaryota</taxon>
        <taxon>Metazoa</taxon>
        <taxon>Chordata</taxon>
        <taxon>Craniata</taxon>
        <taxon>Vertebrata</taxon>
        <taxon>Euteleostomi</taxon>
        <taxon>Actinopterygii</taxon>
        <taxon>Neopterygii</taxon>
        <taxon>Teleostei</taxon>
        <taxon>Clupei</taxon>
        <taxon>Clupeiformes</taxon>
        <taxon>Clupeoidei</taxon>
        <taxon>Clupeidae</taxon>
        <taxon>Alosa</taxon>
    </lineage>
</organism>
<feature type="compositionally biased region" description="Low complexity" evidence="8">
    <location>
        <begin position="927"/>
        <end position="942"/>
    </location>
</feature>
<feature type="compositionally biased region" description="Polar residues" evidence="8">
    <location>
        <begin position="994"/>
        <end position="1019"/>
    </location>
</feature>
<feature type="region of interest" description="Disordered" evidence="8">
    <location>
        <begin position="118"/>
        <end position="152"/>
    </location>
</feature>
<evidence type="ECO:0000256" key="3">
    <source>
        <dbReference type="ARBA" id="ARBA00022490"/>
    </source>
</evidence>
<dbReference type="PROSITE" id="PS51307">
    <property type="entry name" value="ASD2"/>
    <property type="match status" value="1"/>
</dbReference>
<evidence type="ECO:0000256" key="7">
    <source>
        <dbReference type="PROSITE-ProRule" id="PRU00637"/>
    </source>
</evidence>